<feature type="compositionally biased region" description="Acidic residues" evidence="1">
    <location>
        <begin position="1"/>
        <end position="17"/>
    </location>
</feature>
<feature type="region of interest" description="Disordered" evidence="1">
    <location>
        <begin position="92"/>
        <end position="128"/>
    </location>
</feature>
<dbReference type="SMART" id="SM01373">
    <property type="entry name" value="MAGE"/>
    <property type="match status" value="1"/>
</dbReference>
<sequence>MSNEYDDSDANEDEYQEESSMGNDKVTIVAMRLTRFVLAQCESQNTIITRDKLVQNFREFNKEENSKGVTFDKTYSKMNDILNDTFGYNIVSIDPKKTNKPGKKEINKSDNKNPEGKSNNAEDSKPNRLGSRGTHFILLNVLPYMKYFEQFKMDQSIMSYNETIDQEEYTGGEMDESSKNVLENRFSSDQIQVQRGLTCLFICIILLSKNNILHQEMTMYLSRFGIPTDGTHIPIIDVSLEELTKILDKKEYIMKLEERSQGDNSGSTNGNAITIYRIGRRTKHEFTVDALVRMIEETMGIQADDTLHKEIEKTVGDSYK</sequence>
<name>A0A9P7B849_MAUEX</name>
<gene>
    <name evidence="3" type="ORF">C6P45_000874</name>
</gene>
<feature type="domain" description="MAGE" evidence="2">
    <location>
        <begin position="33"/>
        <end position="291"/>
    </location>
</feature>
<keyword evidence="4" id="KW-1185">Reference proteome</keyword>
<accession>A0A9P7B849</accession>
<proteinExistence type="predicted"/>
<dbReference type="InterPro" id="IPR041899">
    <property type="entry name" value="MAGE_WH2"/>
</dbReference>
<dbReference type="Gene3D" id="1.10.10.1210">
    <property type="entry name" value="MAGE homology domain, winged helix WH2 motif"/>
    <property type="match status" value="1"/>
</dbReference>
<dbReference type="InterPro" id="IPR002190">
    <property type="entry name" value="MHD_dom"/>
</dbReference>
<evidence type="ECO:0000256" key="1">
    <source>
        <dbReference type="SAM" id="MobiDB-lite"/>
    </source>
</evidence>
<organism evidence="3 4">
    <name type="scientific">Maudiozyma exigua</name>
    <name type="common">Yeast</name>
    <name type="synonym">Kazachstania exigua</name>
    <dbReference type="NCBI Taxonomy" id="34358"/>
    <lineage>
        <taxon>Eukaryota</taxon>
        <taxon>Fungi</taxon>
        <taxon>Dikarya</taxon>
        <taxon>Ascomycota</taxon>
        <taxon>Saccharomycotina</taxon>
        <taxon>Saccharomycetes</taxon>
        <taxon>Saccharomycetales</taxon>
        <taxon>Saccharomycetaceae</taxon>
        <taxon>Maudiozyma</taxon>
    </lineage>
</organism>
<evidence type="ECO:0000313" key="3">
    <source>
        <dbReference type="EMBL" id="KAG0663269.1"/>
    </source>
</evidence>
<dbReference type="Pfam" id="PF01454">
    <property type="entry name" value="MAGE"/>
    <property type="match status" value="1"/>
</dbReference>
<protein>
    <recommendedName>
        <fullName evidence="2">MAGE domain-containing protein</fullName>
    </recommendedName>
</protein>
<comment type="caution">
    <text evidence="3">The sequence shown here is derived from an EMBL/GenBank/DDBJ whole genome shotgun (WGS) entry which is preliminary data.</text>
</comment>
<feature type="compositionally biased region" description="Basic and acidic residues" evidence="1">
    <location>
        <begin position="94"/>
        <end position="126"/>
    </location>
</feature>
<dbReference type="InterPro" id="IPR041898">
    <property type="entry name" value="MAGE_WH1"/>
</dbReference>
<feature type="region of interest" description="Disordered" evidence="1">
    <location>
        <begin position="1"/>
        <end position="22"/>
    </location>
</feature>
<dbReference type="AlphaFoldDB" id="A0A9P7B849"/>
<dbReference type="EMBL" id="PUHR01000133">
    <property type="protein sequence ID" value="KAG0663269.1"/>
    <property type="molecule type" value="Genomic_DNA"/>
</dbReference>
<evidence type="ECO:0000313" key="4">
    <source>
        <dbReference type="Proteomes" id="UP000750334"/>
    </source>
</evidence>
<dbReference type="Gene3D" id="1.10.10.1200">
    <property type="entry name" value="MAGE homology domain, winged helix WH1 motif"/>
    <property type="match status" value="1"/>
</dbReference>
<dbReference type="Proteomes" id="UP000750334">
    <property type="component" value="Unassembled WGS sequence"/>
</dbReference>
<evidence type="ECO:0000259" key="2">
    <source>
        <dbReference type="SMART" id="SM01373"/>
    </source>
</evidence>
<dbReference type="OrthoDB" id="205198at2759"/>
<reference evidence="3 4" key="1">
    <citation type="submission" date="2020-11" db="EMBL/GenBank/DDBJ databases">
        <title>Kefir isolates.</title>
        <authorList>
            <person name="Marcisauskas S."/>
            <person name="Kim Y."/>
            <person name="Blasche S."/>
        </authorList>
    </citation>
    <scope>NUCLEOTIDE SEQUENCE [LARGE SCALE GENOMIC DNA]</scope>
    <source>
        <strain evidence="3 4">OG2</strain>
    </source>
</reference>